<protein>
    <submittedName>
        <fullName evidence="1">Uncharacterized protein</fullName>
    </submittedName>
</protein>
<dbReference type="RefSeq" id="WP_014810387.1">
    <property type="nucleotide sequence ID" value="NC_018025.1"/>
</dbReference>
<gene>
    <name evidence="1" type="ordered locus">Desti_2565</name>
</gene>
<dbReference type="HOGENOM" id="CLU_2715851_0_0_7"/>
<dbReference type="KEGG" id="dti:Desti_2565"/>
<dbReference type="STRING" id="706587.Desti_2565"/>
<keyword evidence="2" id="KW-1185">Reference proteome</keyword>
<dbReference type="AlphaFoldDB" id="I4C6Q4"/>
<evidence type="ECO:0000313" key="2">
    <source>
        <dbReference type="Proteomes" id="UP000006055"/>
    </source>
</evidence>
<evidence type="ECO:0000313" key="1">
    <source>
        <dbReference type="EMBL" id="AFM25245.1"/>
    </source>
</evidence>
<accession>I4C6Q4</accession>
<sequence>MIDRRYYRIRGQKWEARFFQKGERFPDTAIDVPKQGVWACPELQGWDQARFLGNSWRFINLDIDVSYLPENR</sequence>
<name>I4C6Q4_DESTA</name>
<proteinExistence type="predicted"/>
<dbReference type="Proteomes" id="UP000006055">
    <property type="component" value="Chromosome"/>
</dbReference>
<dbReference type="EMBL" id="CP003360">
    <property type="protein sequence ID" value="AFM25245.1"/>
    <property type="molecule type" value="Genomic_DNA"/>
</dbReference>
<reference evidence="2" key="1">
    <citation type="submission" date="2012-06" db="EMBL/GenBank/DDBJ databases">
        <title>Complete sequence of chromosome of Desulfomonile tiedjei DSM 6799.</title>
        <authorList>
            <person name="Lucas S."/>
            <person name="Copeland A."/>
            <person name="Lapidus A."/>
            <person name="Glavina del Rio T."/>
            <person name="Dalin E."/>
            <person name="Tice H."/>
            <person name="Bruce D."/>
            <person name="Goodwin L."/>
            <person name="Pitluck S."/>
            <person name="Peters L."/>
            <person name="Ovchinnikova G."/>
            <person name="Zeytun A."/>
            <person name="Lu M."/>
            <person name="Kyrpides N."/>
            <person name="Mavromatis K."/>
            <person name="Ivanova N."/>
            <person name="Brettin T."/>
            <person name="Detter J.C."/>
            <person name="Han C."/>
            <person name="Larimer F."/>
            <person name="Land M."/>
            <person name="Hauser L."/>
            <person name="Markowitz V."/>
            <person name="Cheng J.-F."/>
            <person name="Hugenholtz P."/>
            <person name="Woyke T."/>
            <person name="Wu D."/>
            <person name="Spring S."/>
            <person name="Schroeder M."/>
            <person name="Brambilla E."/>
            <person name="Klenk H.-P."/>
            <person name="Eisen J.A."/>
        </authorList>
    </citation>
    <scope>NUCLEOTIDE SEQUENCE [LARGE SCALE GENOMIC DNA]</scope>
    <source>
        <strain evidence="2">ATCC 49306 / DSM 6799 / DCB-1</strain>
    </source>
</reference>
<organism evidence="1 2">
    <name type="scientific">Desulfomonile tiedjei (strain ATCC 49306 / DSM 6799 / DCB-1)</name>
    <dbReference type="NCBI Taxonomy" id="706587"/>
    <lineage>
        <taxon>Bacteria</taxon>
        <taxon>Pseudomonadati</taxon>
        <taxon>Thermodesulfobacteriota</taxon>
        <taxon>Desulfomonilia</taxon>
        <taxon>Desulfomonilales</taxon>
        <taxon>Desulfomonilaceae</taxon>
        <taxon>Desulfomonile</taxon>
    </lineage>
</organism>